<dbReference type="AlphaFoldDB" id="A0A5K1IKR2"/>
<reference evidence="2 3" key="1">
    <citation type="submission" date="2019-10" db="EMBL/GenBank/DDBJ databases">
        <authorList>
            <person name="Wolf R A."/>
        </authorList>
    </citation>
    <scope>NUCLEOTIDE SEQUENCE [LARGE SCALE GENOMIC DNA]</scope>
    <source>
        <strain evidence="2">Collinsella_aerofaciens_MC2</strain>
    </source>
</reference>
<dbReference type="Proteomes" id="UP000361836">
    <property type="component" value="Unassembled WGS sequence"/>
</dbReference>
<dbReference type="RefSeq" id="WP_152075879.1">
    <property type="nucleotide sequence ID" value="NZ_CAAKNU010000056.1"/>
</dbReference>
<keyword evidence="1" id="KW-1133">Transmembrane helix</keyword>
<keyword evidence="1" id="KW-0472">Membrane</keyword>
<sequence length="96" mass="10589">MSDPKEDGNQEELEWLLFELDEAREDQRVSLDHIVQVLVACIAALAILYSVAAGFGASENSIPWKNEGIATIAACVILVAGFYGSSIGQERMFRYH</sequence>
<evidence type="ECO:0000313" key="3">
    <source>
        <dbReference type="Proteomes" id="UP000361836"/>
    </source>
</evidence>
<proteinExistence type="predicted"/>
<feature type="transmembrane region" description="Helical" evidence="1">
    <location>
        <begin position="34"/>
        <end position="57"/>
    </location>
</feature>
<protein>
    <submittedName>
        <fullName evidence="2">Uncharacterized protein</fullName>
    </submittedName>
</protein>
<evidence type="ECO:0000313" key="2">
    <source>
        <dbReference type="EMBL" id="VWL88246.1"/>
    </source>
</evidence>
<evidence type="ECO:0000256" key="1">
    <source>
        <dbReference type="SAM" id="Phobius"/>
    </source>
</evidence>
<gene>
    <name evidence="2" type="ORF">KCJAJFAP_01604</name>
</gene>
<name>A0A5K1IKR2_9ACTN</name>
<keyword evidence="1" id="KW-0812">Transmembrane</keyword>
<accession>A0A5K1IKR2</accession>
<organism evidence="2 3">
    <name type="scientific">Collinsella aerofaciens</name>
    <dbReference type="NCBI Taxonomy" id="74426"/>
    <lineage>
        <taxon>Bacteria</taxon>
        <taxon>Bacillati</taxon>
        <taxon>Actinomycetota</taxon>
        <taxon>Coriobacteriia</taxon>
        <taxon>Coriobacteriales</taxon>
        <taxon>Coriobacteriaceae</taxon>
        <taxon>Collinsella</taxon>
    </lineage>
</organism>
<keyword evidence="3" id="KW-1185">Reference proteome</keyword>
<feature type="transmembrane region" description="Helical" evidence="1">
    <location>
        <begin position="69"/>
        <end position="88"/>
    </location>
</feature>
<dbReference type="EMBL" id="CABWIE010000004">
    <property type="protein sequence ID" value="VWL88246.1"/>
    <property type="molecule type" value="Genomic_DNA"/>
</dbReference>